<organism evidence="2 3">
    <name type="scientific">Streptomyces jumonjinensis</name>
    <dbReference type="NCBI Taxonomy" id="1945"/>
    <lineage>
        <taxon>Bacteria</taxon>
        <taxon>Bacillati</taxon>
        <taxon>Actinomycetota</taxon>
        <taxon>Actinomycetes</taxon>
        <taxon>Kitasatosporales</taxon>
        <taxon>Streptomycetaceae</taxon>
        <taxon>Streptomyces</taxon>
    </lineage>
</organism>
<dbReference type="InterPro" id="IPR010982">
    <property type="entry name" value="Lambda_DNA-bd_dom_sf"/>
</dbReference>
<dbReference type="Gene3D" id="1.10.260.40">
    <property type="entry name" value="lambda repressor-like DNA-binding domains"/>
    <property type="match status" value="1"/>
</dbReference>
<dbReference type="EMBL" id="VCLA01000201">
    <property type="protein sequence ID" value="MQT05411.1"/>
    <property type="molecule type" value="Genomic_DNA"/>
</dbReference>
<dbReference type="GO" id="GO:0003677">
    <property type="term" value="F:DNA binding"/>
    <property type="evidence" value="ECO:0007669"/>
    <property type="project" value="InterPro"/>
</dbReference>
<proteinExistence type="predicted"/>
<evidence type="ECO:0000313" key="3">
    <source>
        <dbReference type="Proteomes" id="UP000419138"/>
    </source>
</evidence>
<accession>A0A646KU73</accession>
<dbReference type="InterPro" id="IPR001387">
    <property type="entry name" value="Cro/C1-type_HTH"/>
</dbReference>
<sequence>MAHAIRSAAVSMRETGQFSCRTETPRWRTDNLCRRTGASIRWTDVEVRGQVAARRGPTYLRVMLGKELRELRENLELTAESVSLELGFSRSKLSRVESGDIPLPKLKDLEKLLDRYGVTDPDHRDTLLQMQRDSLSREPFTSYSPILPSGLPMYLGLEREAVRIRGFQNHVVHGLLQAEPYALALAGSAKIVEERTTDFVEQGVRLRMDRKALLTHPDGPEVHIILTANTLRTMIGSPEVMRAQYDEILRLCQLDKVEVQIIPEDLATYRSSYNFTVLDFNGLDSVTQGDSAKATTMWSKPSDVAQFQRQFDAMAKAAPGPSQTSQILTELAEKLWT</sequence>
<dbReference type="AlphaFoldDB" id="A0A646KU73"/>
<gene>
    <name evidence="2" type="ORF">FF041_36565</name>
</gene>
<comment type="caution">
    <text evidence="2">The sequence shown here is derived from an EMBL/GenBank/DDBJ whole genome shotgun (WGS) entry which is preliminary data.</text>
</comment>
<dbReference type="SMART" id="SM00530">
    <property type="entry name" value="HTH_XRE"/>
    <property type="match status" value="1"/>
</dbReference>
<feature type="domain" description="HTH cro/C1-type" evidence="1">
    <location>
        <begin position="68"/>
        <end position="124"/>
    </location>
</feature>
<dbReference type="Pfam" id="PF13560">
    <property type="entry name" value="HTH_31"/>
    <property type="match status" value="1"/>
</dbReference>
<reference evidence="2 3" key="1">
    <citation type="submission" date="2019-05" db="EMBL/GenBank/DDBJ databases">
        <title>Comparative genomics and metabolomics analyses of clavulanic acid producing Streptomyces species provides insight into specialized metabolism and evolution of beta-lactam biosynthetic gene clusters.</title>
        <authorList>
            <person name="Moore M.A."/>
            <person name="Cruz-Morales P."/>
            <person name="Barona Gomez F."/>
            <person name="Kapil T."/>
        </authorList>
    </citation>
    <scope>NUCLEOTIDE SEQUENCE [LARGE SCALE GENOMIC DNA]</scope>
    <source>
        <strain evidence="2 3">NRRL 5741</strain>
    </source>
</reference>
<evidence type="ECO:0000313" key="2">
    <source>
        <dbReference type="EMBL" id="MQT05411.1"/>
    </source>
</evidence>
<dbReference type="OrthoDB" id="4025114at2"/>
<evidence type="ECO:0000259" key="1">
    <source>
        <dbReference type="PROSITE" id="PS50943"/>
    </source>
</evidence>
<dbReference type="CDD" id="cd00093">
    <property type="entry name" value="HTH_XRE"/>
    <property type="match status" value="1"/>
</dbReference>
<dbReference type="Pfam" id="PF19054">
    <property type="entry name" value="DUF5753"/>
    <property type="match status" value="1"/>
</dbReference>
<dbReference type="Proteomes" id="UP000419138">
    <property type="component" value="Unassembled WGS sequence"/>
</dbReference>
<name>A0A646KU73_STRJU</name>
<dbReference type="SUPFAM" id="SSF47413">
    <property type="entry name" value="lambda repressor-like DNA-binding domains"/>
    <property type="match status" value="1"/>
</dbReference>
<dbReference type="InterPro" id="IPR043917">
    <property type="entry name" value="DUF5753"/>
</dbReference>
<keyword evidence="3" id="KW-1185">Reference proteome</keyword>
<dbReference type="PROSITE" id="PS50943">
    <property type="entry name" value="HTH_CROC1"/>
    <property type="match status" value="1"/>
</dbReference>
<protein>
    <submittedName>
        <fullName evidence="2">Helix-turn-helix domain-containing protein</fullName>
    </submittedName>
</protein>